<dbReference type="EMBL" id="JBBXMP010000011">
    <property type="protein sequence ID" value="KAL0069614.1"/>
    <property type="molecule type" value="Genomic_DNA"/>
</dbReference>
<dbReference type="InterPro" id="IPR027424">
    <property type="entry name" value="Glucose_Oxidase_domain_2"/>
</dbReference>
<protein>
    <recommendedName>
        <fullName evidence="10 11">Glucose-methanol-choline oxidoreductase N-terminal domain-containing protein</fullName>
    </recommendedName>
</protein>
<gene>
    <name evidence="12" type="ORF">AAF712_003272</name>
</gene>
<dbReference type="Proteomes" id="UP001437256">
    <property type="component" value="Unassembled WGS sequence"/>
</dbReference>
<comment type="caution">
    <text evidence="12">The sequence shown here is derived from an EMBL/GenBank/DDBJ whole genome shotgun (WGS) entry which is preliminary data.</text>
</comment>
<keyword evidence="4 9" id="KW-0732">Signal</keyword>
<feature type="domain" description="Glucose-methanol-choline oxidoreductase N-terminal" evidence="10">
    <location>
        <begin position="128"/>
        <end position="151"/>
    </location>
</feature>
<dbReference type="Pfam" id="PF05199">
    <property type="entry name" value="GMC_oxred_C"/>
    <property type="match status" value="1"/>
</dbReference>
<evidence type="ECO:0000256" key="1">
    <source>
        <dbReference type="ARBA" id="ARBA00001974"/>
    </source>
</evidence>
<evidence type="ECO:0000259" key="11">
    <source>
        <dbReference type="PROSITE" id="PS00624"/>
    </source>
</evidence>
<reference evidence="12 13" key="1">
    <citation type="submission" date="2024-05" db="EMBL/GenBank/DDBJ databases">
        <title>A draft genome resource for the thread blight pathogen Marasmius tenuissimus strain MS-2.</title>
        <authorList>
            <person name="Yulfo-Soto G.E."/>
            <person name="Baruah I.K."/>
            <person name="Amoako-Attah I."/>
            <person name="Bukari Y."/>
            <person name="Meinhardt L.W."/>
            <person name="Bailey B.A."/>
            <person name="Cohen S.P."/>
        </authorList>
    </citation>
    <scope>NUCLEOTIDE SEQUENCE [LARGE SCALE GENOMIC DNA]</scope>
    <source>
        <strain evidence="12 13">MS-2</strain>
    </source>
</reference>
<dbReference type="InterPro" id="IPR036188">
    <property type="entry name" value="FAD/NAD-bd_sf"/>
</dbReference>
<feature type="domain" description="Glucose-methanol-choline oxidoreductase N-terminal" evidence="11">
    <location>
        <begin position="336"/>
        <end position="350"/>
    </location>
</feature>
<dbReference type="PANTHER" id="PTHR11552:SF201">
    <property type="entry name" value="GLUCOSE-METHANOL-CHOLINE OXIDOREDUCTASE N-TERMINAL DOMAIN-CONTAINING PROTEIN"/>
    <property type="match status" value="1"/>
</dbReference>
<dbReference type="PROSITE" id="PS00624">
    <property type="entry name" value="GMC_OXRED_2"/>
    <property type="match status" value="1"/>
</dbReference>
<dbReference type="PROSITE" id="PS00623">
    <property type="entry name" value="GMC_OXRED_1"/>
    <property type="match status" value="1"/>
</dbReference>
<dbReference type="InterPro" id="IPR000172">
    <property type="entry name" value="GMC_OxRdtase_N"/>
</dbReference>
<comment type="cofactor">
    <cofactor evidence="1">
        <name>FAD</name>
        <dbReference type="ChEBI" id="CHEBI:57692"/>
    </cofactor>
</comment>
<organism evidence="12 13">
    <name type="scientific">Marasmius tenuissimus</name>
    <dbReference type="NCBI Taxonomy" id="585030"/>
    <lineage>
        <taxon>Eukaryota</taxon>
        <taxon>Fungi</taxon>
        <taxon>Dikarya</taxon>
        <taxon>Basidiomycota</taxon>
        <taxon>Agaricomycotina</taxon>
        <taxon>Agaricomycetes</taxon>
        <taxon>Agaricomycetidae</taxon>
        <taxon>Agaricales</taxon>
        <taxon>Marasmiineae</taxon>
        <taxon>Marasmiaceae</taxon>
        <taxon>Marasmius</taxon>
    </lineage>
</organism>
<evidence type="ECO:0000256" key="4">
    <source>
        <dbReference type="ARBA" id="ARBA00022729"/>
    </source>
</evidence>
<evidence type="ECO:0000256" key="3">
    <source>
        <dbReference type="ARBA" id="ARBA00022630"/>
    </source>
</evidence>
<evidence type="ECO:0000256" key="2">
    <source>
        <dbReference type="ARBA" id="ARBA00010790"/>
    </source>
</evidence>
<evidence type="ECO:0000256" key="6">
    <source>
        <dbReference type="ARBA" id="ARBA00023002"/>
    </source>
</evidence>
<dbReference type="Gene3D" id="4.10.450.10">
    <property type="entry name" value="Glucose Oxidase, domain 2"/>
    <property type="match status" value="1"/>
</dbReference>
<evidence type="ECO:0000313" key="13">
    <source>
        <dbReference type="Proteomes" id="UP001437256"/>
    </source>
</evidence>
<evidence type="ECO:0000256" key="7">
    <source>
        <dbReference type="ARBA" id="ARBA00023180"/>
    </source>
</evidence>
<dbReference type="PANTHER" id="PTHR11552">
    <property type="entry name" value="GLUCOSE-METHANOL-CHOLINE GMC OXIDOREDUCTASE"/>
    <property type="match status" value="1"/>
</dbReference>
<dbReference type="Gene3D" id="3.30.560.10">
    <property type="entry name" value="Glucose Oxidase, domain 3"/>
    <property type="match status" value="1"/>
</dbReference>
<dbReference type="InterPro" id="IPR007867">
    <property type="entry name" value="GMC_OxRtase_C"/>
</dbReference>
<sequence length="637" mass="68741">MFLQARLTVPLLVAAIALANPASEQYDYVIKAISKPVGGGTAGLTAAARLTENSRIKVAVIEAGGTGIGKQVKSPLLPPRSSPYTFTNSTNITDLRNRYLPAGTQVDWVLPTVPQTSAGGRVYTQVQGKALGGSSAINGAVYLRPDAREFDAIEGLGAKGWTWEKFLEYFKRSEHFTTTGETFGLEPNTSAHGTDGPVHVSFQHDISRQVDREAPEWTKMMTYCCYLLSFFAEYAIPTIQSVNQPLNGDNSAGYTVGATPQQVSVYDGTYNRSYAANAYYFPNQNRENLKVFTDSLVSKIVWGENENGLAVATGVEYIAENGTESLNAKNVIVSAGALNTPKVLELSGIGEASRLESLGIDVKVDNAGVGNNLQNQLGVNILFKLKEGVVKGPETQAPIIDLVAAQQVLTEEDQANSAEILSTPNEAISQTQFDALKKLIADGLPQTEINWVLSNLRTAPTPFANASTQSLQNSSDGTITLQFYTTTLHTFSRGFVHANSSDPQTKPIVNPDYLSSKHDLFYLARSVLYVRNYTATEPLASLIESETAPGANYTTAEDVEQWLMPNFRTMSHFVGTSAALPQEDGGVVDPETLVVYGTSNVRVADCSVVPLLPGIHTESIAYAIGEWAADILKQESN</sequence>
<evidence type="ECO:0000256" key="5">
    <source>
        <dbReference type="ARBA" id="ARBA00022827"/>
    </source>
</evidence>
<evidence type="ECO:0000256" key="8">
    <source>
        <dbReference type="RuleBase" id="RU003968"/>
    </source>
</evidence>
<evidence type="ECO:0000256" key="9">
    <source>
        <dbReference type="SAM" id="SignalP"/>
    </source>
</evidence>
<dbReference type="SUPFAM" id="SSF51905">
    <property type="entry name" value="FAD/NAD(P)-binding domain"/>
    <property type="match status" value="1"/>
</dbReference>
<dbReference type="Gene3D" id="3.50.50.60">
    <property type="entry name" value="FAD/NAD(P)-binding domain"/>
    <property type="match status" value="1"/>
</dbReference>
<comment type="similarity">
    <text evidence="2 8">Belongs to the GMC oxidoreductase family.</text>
</comment>
<name>A0ABR3A8E6_9AGAR</name>
<keyword evidence="13" id="KW-1185">Reference proteome</keyword>
<keyword evidence="7" id="KW-0325">Glycoprotein</keyword>
<proteinExistence type="inferred from homology"/>
<evidence type="ECO:0000259" key="10">
    <source>
        <dbReference type="PROSITE" id="PS00623"/>
    </source>
</evidence>
<feature type="chain" id="PRO_5047247254" description="Glucose-methanol-choline oxidoreductase N-terminal domain-containing protein" evidence="9">
    <location>
        <begin position="20"/>
        <end position="637"/>
    </location>
</feature>
<keyword evidence="5 8" id="KW-0274">FAD</keyword>
<accession>A0ABR3A8E6</accession>
<feature type="signal peptide" evidence="9">
    <location>
        <begin position="1"/>
        <end position="19"/>
    </location>
</feature>
<dbReference type="PIRSF" id="PIRSF000137">
    <property type="entry name" value="Alcohol_oxidase"/>
    <property type="match status" value="1"/>
</dbReference>
<keyword evidence="6" id="KW-0560">Oxidoreductase</keyword>
<keyword evidence="3 8" id="KW-0285">Flavoprotein</keyword>
<dbReference type="SUPFAM" id="SSF54373">
    <property type="entry name" value="FAD-linked reductases, C-terminal domain"/>
    <property type="match status" value="1"/>
</dbReference>
<evidence type="ECO:0000313" key="12">
    <source>
        <dbReference type="EMBL" id="KAL0069614.1"/>
    </source>
</evidence>
<dbReference type="Pfam" id="PF00732">
    <property type="entry name" value="GMC_oxred_N"/>
    <property type="match status" value="1"/>
</dbReference>
<dbReference type="InterPro" id="IPR012132">
    <property type="entry name" value="GMC_OxRdtase"/>
</dbReference>